<dbReference type="GO" id="GO:0016787">
    <property type="term" value="F:hydrolase activity"/>
    <property type="evidence" value="ECO:0007669"/>
    <property type="project" value="UniProtKB-KW"/>
</dbReference>
<keyword evidence="2" id="KW-0732">Signal</keyword>
<dbReference type="OrthoDB" id="4138492at2759"/>
<dbReference type="AlphaFoldDB" id="A0A5C3KXT3"/>
<dbReference type="STRING" id="230819.A0A5C3KXT3"/>
<reference evidence="3 4" key="1">
    <citation type="journal article" date="2019" name="Nat. Ecol. Evol.">
        <title>Megaphylogeny resolves global patterns of mushroom evolution.</title>
        <authorList>
            <person name="Varga T."/>
            <person name="Krizsan K."/>
            <person name="Foldi C."/>
            <person name="Dima B."/>
            <person name="Sanchez-Garcia M."/>
            <person name="Sanchez-Ramirez S."/>
            <person name="Szollosi G.J."/>
            <person name="Szarkandi J.G."/>
            <person name="Papp V."/>
            <person name="Albert L."/>
            <person name="Andreopoulos W."/>
            <person name="Angelini C."/>
            <person name="Antonin V."/>
            <person name="Barry K.W."/>
            <person name="Bougher N.L."/>
            <person name="Buchanan P."/>
            <person name="Buyck B."/>
            <person name="Bense V."/>
            <person name="Catcheside P."/>
            <person name="Chovatia M."/>
            <person name="Cooper J."/>
            <person name="Damon W."/>
            <person name="Desjardin D."/>
            <person name="Finy P."/>
            <person name="Geml J."/>
            <person name="Haridas S."/>
            <person name="Hughes K."/>
            <person name="Justo A."/>
            <person name="Karasinski D."/>
            <person name="Kautmanova I."/>
            <person name="Kiss B."/>
            <person name="Kocsube S."/>
            <person name="Kotiranta H."/>
            <person name="LaButti K.M."/>
            <person name="Lechner B.E."/>
            <person name="Liimatainen K."/>
            <person name="Lipzen A."/>
            <person name="Lukacs Z."/>
            <person name="Mihaltcheva S."/>
            <person name="Morgado L.N."/>
            <person name="Niskanen T."/>
            <person name="Noordeloos M.E."/>
            <person name="Ohm R.A."/>
            <person name="Ortiz-Santana B."/>
            <person name="Ovrebo C."/>
            <person name="Racz N."/>
            <person name="Riley R."/>
            <person name="Savchenko A."/>
            <person name="Shiryaev A."/>
            <person name="Soop K."/>
            <person name="Spirin V."/>
            <person name="Szebenyi C."/>
            <person name="Tomsovsky M."/>
            <person name="Tulloss R.E."/>
            <person name="Uehling J."/>
            <person name="Grigoriev I.V."/>
            <person name="Vagvolgyi C."/>
            <person name="Papp T."/>
            <person name="Martin F.M."/>
            <person name="Miettinen O."/>
            <person name="Hibbett D.S."/>
            <person name="Nagy L.G."/>
        </authorList>
    </citation>
    <scope>NUCLEOTIDE SEQUENCE [LARGE SCALE GENOMIC DNA]</scope>
    <source>
        <strain evidence="3 4">CBS 121175</strain>
    </source>
</reference>
<dbReference type="InterPro" id="IPR010905">
    <property type="entry name" value="Glyco_hydro_88"/>
</dbReference>
<keyword evidence="4" id="KW-1185">Reference proteome</keyword>
<proteinExistence type="predicted"/>
<dbReference type="PANTHER" id="PTHR41814:SF1">
    <property type="entry name" value="CELLULASE"/>
    <property type="match status" value="1"/>
</dbReference>
<accession>A0A5C3KXT3</accession>
<evidence type="ECO:0000256" key="1">
    <source>
        <dbReference type="ARBA" id="ARBA00022801"/>
    </source>
</evidence>
<evidence type="ECO:0000313" key="4">
    <source>
        <dbReference type="Proteomes" id="UP000307440"/>
    </source>
</evidence>
<dbReference type="InterPro" id="IPR012341">
    <property type="entry name" value="6hp_glycosidase-like_sf"/>
</dbReference>
<feature type="signal peptide" evidence="2">
    <location>
        <begin position="1"/>
        <end position="23"/>
    </location>
</feature>
<dbReference type="Pfam" id="PF07470">
    <property type="entry name" value="Glyco_hydro_88"/>
    <property type="match status" value="1"/>
</dbReference>
<dbReference type="EMBL" id="ML210187">
    <property type="protein sequence ID" value="TFK25376.1"/>
    <property type="molecule type" value="Genomic_DNA"/>
</dbReference>
<evidence type="ECO:0000256" key="2">
    <source>
        <dbReference type="SAM" id="SignalP"/>
    </source>
</evidence>
<sequence>MPSLSTKALLLYTLVQTVHLSTANCPGSGTDPYPFSPGFDIKKVTVLAQTLPSHSWEYGTTAQALLELYNPQFSVFGNASLPVPKVSKSIVKSLAYASKKFQFGTGNDALVHGGGAAADPASLGVSAVLLGQTESVYADKAKENIDWLVGKSKRSWNDAMSHRKDIVEHWADFVYMVPPFLAYYGAANDNEGILLEAVNQCRGYRQILRANTTAPYKGTWHHIIGPQSADFGLWSTGNAWAAAGMARVLATVLKAPMELSWRDSAATELSWFIREILDGAMNSPADNGLLRNYLNDVESPVGFGEVAGTSLLAAVAYRMAILRPKTYGDEYIGWADGIRKVLAGSDTDGNPYVREDGIVAPTINPLNWRDPVPLTTGSPEGQAFVVLMYAAWRDCVLAGKCKQ</sequence>
<evidence type="ECO:0000313" key="3">
    <source>
        <dbReference type="EMBL" id="TFK25376.1"/>
    </source>
</evidence>
<gene>
    <name evidence="3" type="ORF">FA15DRAFT_639635</name>
</gene>
<dbReference type="PANTHER" id="PTHR41814">
    <property type="entry name" value="EXPRESSED PROTEIN"/>
    <property type="match status" value="1"/>
</dbReference>
<dbReference type="InterPro" id="IPR008928">
    <property type="entry name" value="6-hairpin_glycosidase_sf"/>
</dbReference>
<organism evidence="3 4">
    <name type="scientific">Coprinopsis marcescibilis</name>
    <name type="common">Agaric fungus</name>
    <name type="synonym">Psathyrella marcescibilis</name>
    <dbReference type="NCBI Taxonomy" id="230819"/>
    <lineage>
        <taxon>Eukaryota</taxon>
        <taxon>Fungi</taxon>
        <taxon>Dikarya</taxon>
        <taxon>Basidiomycota</taxon>
        <taxon>Agaricomycotina</taxon>
        <taxon>Agaricomycetes</taxon>
        <taxon>Agaricomycetidae</taxon>
        <taxon>Agaricales</taxon>
        <taxon>Agaricineae</taxon>
        <taxon>Psathyrellaceae</taxon>
        <taxon>Coprinopsis</taxon>
    </lineage>
</organism>
<dbReference type="SUPFAM" id="SSF48208">
    <property type="entry name" value="Six-hairpin glycosidases"/>
    <property type="match status" value="1"/>
</dbReference>
<feature type="chain" id="PRO_5022754306" evidence="2">
    <location>
        <begin position="24"/>
        <end position="403"/>
    </location>
</feature>
<protein>
    <submittedName>
        <fullName evidence="3">Family 88 glycosyl hydrolase</fullName>
    </submittedName>
</protein>
<dbReference type="Proteomes" id="UP000307440">
    <property type="component" value="Unassembled WGS sequence"/>
</dbReference>
<dbReference type="GO" id="GO:0005975">
    <property type="term" value="P:carbohydrate metabolic process"/>
    <property type="evidence" value="ECO:0007669"/>
    <property type="project" value="InterPro"/>
</dbReference>
<keyword evidence="1 3" id="KW-0378">Hydrolase</keyword>
<name>A0A5C3KXT3_COPMA</name>
<dbReference type="Gene3D" id="1.50.10.10">
    <property type="match status" value="1"/>
</dbReference>